<dbReference type="Proteomes" id="UP000784294">
    <property type="component" value="Unassembled WGS sequence"/>
</dbReference>
<evidence type="ECO:0000313" key="2">
    <source>
        <dbReference type="EMBL" id="VEL27139.1"/>
    </source>
</evidence>
<evidence type="ECO:0000256" key="1">
    <source>
        <dbReference type="SAM" id="MobiDB-lite"/>
    </source>
</evidence>
<feature type="compositionally biased region" description="Gly residues" evidence="1">
    <location>
        <begin position="35"/>
        <end position="45"/>
    </location>
</feature>
<dbReference type="OrthoDB" id="6270198at2759"/>
<comment type="caution">
    <text evidence="2">The sequence shown here is derived from an EMBL/GenBank/DDBJ whole genome shotgun (WGS) entry which is preliminary data.</text>
</comment>
<dbReference type="AlphaFoldDB" id="A0A448X3V3"/>
<feature type="region of interest" description="Disordered" evidence="1">
    <location>
        <begin position="20"/>
        <end position="47"/>
    </location>
</feature>
<sequence length="153" mass="15327">MSAQAATLSLTAVLSASITGGQMRQPPHGASSAGLGTGAPGGPGCSGQRTSSLFAGLSGTIPNGGSGGGGCGLALGAGAGSGVQMIGGHRSDTETDFAPPPKKIYTNDIPVLDTFPGYYGFSLYHLLCEEAYEGQETKPSTAFFVSYDPFTTR</sequence>
<name>A0A448X3V3_9PLAT</name>
<proteinExistence type="predicted"/>
<evidence type="ECO:0000313" key="3">
    <source>
        <dbReference type="Proteomes" id="UP000784294"/>
    </source>
</evidence>
<organism evidence="2 3">
    <name type="scientific">Protopolystoma xenopodis</name>
    <dbReference type="NCBI Taxonomy" id="117903"/>
    <lineage>
        <taxon>Eukaryota</taxon>
        <taxon>Metazoa</taxon>
        <taxon>Spiralia</taxon>
        <taxon>Lophotrochozoa</taxon>
        <taxon>Platyhelminthes</taxon>
        <taxon>Monogenea</taxon>
        <taxon>Polyopisthocotylea</taxon>
        <taxon>Polystomatidea</taxon>
        <taxon>Polystomatidae</taxon>
        <taxon>Protopolystoma</taxon>
    </lineage>
</organism>
<keyword evidence="3" id="KW-1185">Reference proteome</keyword>
<gene>
    <name evidence="2" type="ORF">PXEA_LOCUS20579</name>
</gene>
<dbReference type="EMBL" id="CAAALY010085186">
    <property type="protein sequence ID" value="VEL27139.1"/>
    <property type="molecule type" value="Genomic_DNA"/>
</dbReference>
<accession>A0A448X3V3</accession>
<reference evidence="2" key="1">
    <citation type="submission" date="2018-11" db="EMBL/GenBank/DDBJ databases">
        <authorList>
            <consortium name="Pathogen Informatics"/>
        </authorList>
    </citation>
    <scope>NUCLEOTIDE SEQUENCE</scope>
</reference>
<protein>
    <submittedName>
        <fullName evidence="2">Uncharacterized protein</fullName>
    </submittedName>
</protein>